<dbReference type="GO" id="GO:0006355">
    <property type="term" value="P:regulation of DNA-templated transcription"/>
    <property type="evidence" value="ECO:0007669"/>
    <property type="project" value="InterPro"/>
</dbReference>
<keyword evidence="2" id="KW-0805">Transcription regulation</keyword>
<dbReference type="InterPro" id="IPR011608">
    <property type="entry name" value="PRD"/>
</dbReference>
<keyword evidence="3" id="KW-0010">Activator</keyword>
<dbReference type="PANTHER" id="PTHR30185:SF18">
    <property type="entry name" value="TRANSCRIPTIONAL REGULATOR MTLR"/>
    <property type="match status" value="1"/>
</dbReference>
<dbReference type="PROSITE" id="PS51372">
    <property type="entry name" value="PRD_2"/>
    <property type="match status" value="1"/>
</dbReference>
<dbReference type="InterPro" id="IPR016152">
    <property type="entry name" value="PTrfase/Anion_transptr"/>
</dbReference>
<dbReference type="InterPro" id="IPR050661">
    <property type="entry name" value="BglG_antiterminators"/>
</dbReference>
<reference evidence="5" key="1">
    <citation type="submission" date="2022-01" db="EMBL/GenBank/DDBJ databases">
        <title>Novel bile acid biosynthetic pathways are enriched in the microbiome of centenarians.</title>
        <authorList>
            <person name="Sato Y."/>
            <person name="Atarashi K."/>
            <person name="Plichta R.D."/>
            <person name="Arai Y."/>
            <person name="Sasajima S."/>
            <person name="Kearney M.S."/>
            <person name="Suda W."/>
            <person name="Takeshita K."/>
            <person name="Sasaki T."/>
            <person name="Okamoto S."/>
            <person name="Skelly N.A."/>
            <person name="Okamura Y."/>
            <person name="Vlamakis H."/>
            <person name="Li Y."/>
            <person name="Tanoue T."/>
            <person name="Takei H."/>
            <person name="Nittono H."/>
            <person name="Narushima S."/>
            <person name="Irie J."/>
            <person name="Itoh H."/>
            <person name="Moriya K."/>
            <person name="Sugiura Y."/>
            <person name="Suematsu M."/>
            <person name="Moritoki N."/>
            <person name="Shibata S."/>
            <person name="Littman R.D."/>
            <person name="Fischbach A.M."/>
            <person name="Uwamino Y."/>
            <person name="Inoue T."/>
            <person name="Honda A."/>
            <person name="Hattori M."/>
            <person name="Murai T."/>
            <person name="Xavier J.R."/>
            <person name="Hirose N."/>
            <person name="Honda K."/>
        </authorList>
    </citation>
    <scope>NUCLEOTIDE SEQUENCE</scope>
    <source>
        <strain evidence="5">CE91-St55</strain>
    </source>
</reference>
<comment type="caution">
    <text evidence="5">The sequence shown here is derived from an EMBL/GenBank/DDBJ whole genome shotgun (WGS) entry which is preliminary data.</text>
</comment>
<dbReference type="Gene3D" id="1.10.10.10">
    <property type="entry name" value="Winged helix-like DNA-binding domain superfamily/Winged helix DNA-binding domain"/>
    <property type="match status" value="1"/>
</dbReference>
<dbReference type="InterPro" id="IPR002178">
    <property type="entry name" value="PTS_EIIA_type-2_dom"/>
</dbReference>
<protein>
    <submittedName>
        <fullName evidence="5">Transcriptional antiterminator</fullName>
    </submittedName>
</protein>
<dbReference type="PANTHER" id="PTHR30185">
    <property type="entry name" value="CRYPTIC BETA-GLUCOSIDE BGL OPERON ANTITERMINATOR"/>
    <property type="match status" value="1"/>
</dbReference>
<evidence type="ECO:0000256" key="2">
    <source>
        <dbReference type="ARBA" id="ARBA00023015"/>
    </source>
</evidence>
<sequence>MKIARDILIAFQLLSDNMGCLTVHQLSQVMRVSRTQAKQIIEDCIYWLEKRGVVLKDEREKRTVSVPPEGLEQLRELLKNISEKEYYYSFFERRKYIVFKLLTNHFITNYQICEMFEISRNTCIADMTAISRFLKNNGFQLRITSNKKGYMLAGKESEIRRLIPYYISLIPIFSSEEEAPLYHIDEEILFHLYGFDDVQIRKRADRLETASKELGHKLSLQSAVNISLAVELIARRIRQGHYVERGAVSKESREAYTRNCIEYLILKSGIWQEIKTASKTASAEVDDWKEILTMEKELLSQTIVCMGSVQEDNLEQFVMHETSLEQFAEEIITEFEERIGLGCTQKEVVIEKLSQSLSGVLLRMSCGFQIYDPFVETIRSNYKYIFDVTRKMNTIRGLQEAEISENGAAYITAQLIGWFIQGEEAKQKQKIPLVGIVCANNIGIGALVEKQIQSTFSGVRTILIPSYEINYWTFYNKLDLLVAPMLLKIDENIPCVRVNPFLTAQDKGNISRMLAEKGDRAADSTKILLKETMYILKDFLPSGQRDEAGIRLEQLYNSGDYEIIFKGAKNYMLKDLLTADRIQFTDDKLDWREAIRLASAPLIEDGSITQNYVRAMIDSIETTGPYIVLTPGVALPHARPSEGAKKLAMAMLCSRERIYFNEEKYANLLIILSSVDGHSHINALVHLSNMFGEEETLEKFMEAQTVEEVVELIHRYETD</sequence>
<dbReference type="Pfam" id="PF00874">
    <property type="entry name" value="PRD"/>
    <property type="match status" value="1"/>
</dbReference>
<dbReference type="InterPro" id="IPR007737">
    <property type="entry name" value="Mga_HTH"/>
</dbReference>
<name>A0A413WU55_9FIRM</name>
<keyword evidence="4" id="KW-0804">Transcription</keyword>
<accession>A0A413WU55</accession>
<evidence type="ECO:0000256" key="4">
    <source>
        <dbReference type="ARBA" id="ARBA00023163"/>
    </source>
</evidence>
<dbReference type="Pfam" id="PF05043">
    <property type="entry name" value="Mga"/>
    <property type="match status" value="1"/>
</dbReference>
<evidence type="ECO:0000256" key="1">
    <source>
        <dbReference type="ARBA" id="ARBA00022737"/>
    </source>
</evidence>
<dbReference type="InterPro" id="IPR036634">
    <property type="entry name" value="PRD_sf"/>
</dbReference>
<proteinExistence type="predicted"/>
<dbReference type="Pfam" id="PF00359">
    <property type="entry name" value="PTS_EIIA_2"/>
    <property type="match status" value="1"/>
</dbReference>
<dbReference type="RefSeq" id="WP_118077569.1">
    <property type="nucleotide sequence ID" value="NZ_BQNJ01000001.1"/>
</dbReference>
<keyword evidence="1" id="KW-0677">Repeat</keyword>
<evidence type="ECO:0000256" key="3">
    <source>
        <dbReference type="ARBA" id="ARBA00023159"/>
    </source>
</evidence>
<evidence type="ECO:0000313" key="5">
    <source>
        <dbReference type="EMBL" id="GKH00100.1"/>
    </source>
</evidence>
<dbReference type="EMBL" id="BQNJ01000001">
    <property type="protein sequence ID" value="GKH00100.1"/>
    <property type="molecule type" value="Genomic_DNA"/>
</dbReference>
<dbReference type="CDD" id="cd00211">
    <property type="entry name" value="PTS_IIA_fru"/>
    <property type="match status" value="1"/>
</dbReference>
<dbReference type="InterPro" id="IPR036388">
    <property type="entry name" value="WH-like_DNA-bd_sf"/>
</dbReference>
<dbReference type="SUPFAM" id="SSF63520">
    <property type="entry name" value="PTS-regulatory domain, PRD"/>
    <property type="match status" value="1"/>
</dbReference>
<dbReference type="Gene3D" id="3.40.930.10">
    <property type="entry name" value="Mannitol-specific EII, Chain A"/>
    <property type="match status" value="1"/>
</dbReference>
<evidence type="ECO:0000313" key="6">
    <source>
        <dbReference type="Proteomes" id="UP001055091"/>
    </source>
</evidence>
<gene>
    <name evidence="5" type="ORF">CE91St55_20810</name>
</gene>
<dbReference type="Gene3D" id="1.10.1790.10">
    <property type="entry name" value="PRD domain"/>
    <property type="match status" value="1"/>
</dbReference>
<dbReference type="AlphaFoldDB" id="A0A413WU55"/>
<dbReference type="PROSITE" id="PS51094">
    <property type="entry name" value="PTS_EIIA_TYPE_2"/>
    <property type="match status" value="1"/>
</dbReference>
<dbReference type="SUPFAM" id="SSF55804">
    <property type="entry name" value="Phoshotransferase/anion transport protein"/>
    <property type="match status" value="1"/>
</dbReference>
<organism evidence="5 6">
    <name type="scientific">Hungatella hathewayi</name>
    <dbReference type="NCBI Taxonomy" id="154046"/>
    <lineage>
        <taxon>Bacteria</taxon>
        <taxon>Bacillati</taxon>
        <taxon>Bacillota</taxon>
        <taxon>Clostridia</taxon>
        <taxon>Lachnospirales</taxon>
        <taxon>Lachnospiraceae</taxon>
        <taxon>Hungatella</taxon>
    </lineage>
</organism>
<dbReference type="Proteomes" id="UP001055091">
    <property type="component" value="Unassembled WGS sequence"/>
</dbReference>